<dbReference type="Gene3D" id="2.40.160.120">
    <property type="match status" value="1"/>
</dbReference>
<dbReference type="InterPro" id="IPR000648">
    <property type="entry name" value="Oxysterol-bd"/>
</dbReference>
<dbReference type="FunCoup" id="A0A090MF08">
    <property type="interactions" value="880"/>
</dbReference>
<reference evidence="5" key="1">
    <citation type="journal article" date="2006" name="Proc. Natl. Acad. Sci. U.S.A.">
        <title>Genome analysis of the smallest free-living eukaryote Ostreococcus tauri unveils many unique features.</title>
        <authorList>
            <person name="Derelle E."/>
            <person name="Ferraz C."/>
            <person name="Rombauts S."/>
            <person name="Rouze P."/>
            <person name="Worden A.Z."/>
            <person name="Robbens S."/>
            <person name="Partensky F."/>
            <person name="Degroeve S."/>
            <person name="Echeynie S."/>
            <person name="Cooke R."/>
            <person name="Saeys Y."/>
            <person name="Wuyts J."/>
            <person name="Jabbari K."/>
            <person name="Bowler C."/>
            <person name="Panaud O."/>
            <person name="Piegu B."/>
            <person name="Ball S.G."/>
            <person name="Ral J.-P."/>
            <person name="Bouget F.-Y."/>
            <person name="Piganeau G."/>
            <person name="De Baets B."/>
            <person name="Picard A."/>
            <person name="Delseny M."/>
            <person name="Demaille J."/>
            <person name="Van de Peer Y."/>
            <person name="Moreau H."/>
        </authorList>
    </citation>
    <scope>NUCLEOTIDE SEQUENCE [LARGE SCALE GENOMIC DNA]</scope>
    <source>
        <strain evidence="5">OTTH 0595 / CCAP 157/2 / RCC745</strain>
    </source>
</reference>
<gene>
    <name evidence="4" type="ORF">OT_ostta08g03630</name>
</gene>
<feature type="compositionally biased region" description="Basic and acidic residues" evidence="3">
    <location>
        <begin position="76"/>
        <end position="85"/>
    </location>
</feature>
<accession>A0A090MF08</accession>
<feature type="compositionally biased region" description="Basic and acidic residues" evidence="3">
    <location>
        <begin position="20"/>
        <end position="31"/>
    </location>
</feature>
<protein>
    <submittedName>
        <fullName evidence="4">Oxysterol-binding protein</fullName>
    </submittedName>
</protein>
<dbReference type="STRING" id="70448.A0A090MF08"/>
<dbReference type="PROSITE" id="PS01013">
    <property type="entry name" value="OSBP"/>
    <property type="match status" value="1"/>
</dbReference>
<dbReference type="GO" id="GO:0005829">
    <property type="term" value="C:cytosol"/>
    <property type="evidence" value="ECO:0007669"/>
    <property type="project" value="TreeGrafter"/>
</dbReference>
<name>A0A090MF08_OSTTA</name>
<dbReference type="GO" id="GO:0016020">
    <property type="term" value="C:membrane"/>
    <property type="evidence" value="ECO:0007669"/>
    <property type="project" value="TreeGrafter"/>
</dbReference>
<dbReference type="EMBL" id="CAID01000008">
    <property type="protein sequence ID" value="CEG01587.1"/>
    <property type="molecule type" value="Genomic_DNA"/>
</dbReference>
<comment type="similarity">
    <text evidence="1 2">Belongs to the OSBP family.</text>
</comment>
<dbReference type="GeneID" id="34946080"/>
<evidence type="ECO:0000256" key="3">
    <source>
        <dbReference type="SAM" id="MobiDB-lite"/>
    </source>
</evidence>
<sequence>MMCACASSAAVREAATGASDEEKFHDAREAFASDDEGSPTPRWRRSRAGSEARGAVCTSADVDGGATTRALTGAQPREDWEERDADVHGELERASREMEMESRGSVMARARAFAKASARLAKTMLGGRSVDLTSFLGTPIRWCARMSVLQITTDAESSLGKDVVPRTVRFLETLRSAREATSARERACRVALAILADGEPPASLRKPLNPILGETTSHSVEFPRTNERFESTWEQVSHHPPNSASSQTGPGVRIVSEVRPSPRLVGAHIDVELVGYIEITLTERNETYVSDIPSFEWRFLPRWHARMKRKVKSQIRCEASGYRVEFSYGSSRSVKGLVYGPDGAIEATINGRYDGKIVAESKRDRSVIAAYDFAQTKSIRAHVVRHTHLEDEFDTEVVWRDCFAAMDANKWDDARAAKRSVEERERAKRRERKASGQKFTPRFFDYDARVGRWVRNSRARTT</sequence>
<dbReference type="KEGG" id="ota:OT_ostta08g03630"/>
<dbReference type="Pfam" id="PF01237">
    <property type="entry name" value="Oxysterol_BP"/>
    <property type="match status" value="1"/>
</dbReference>
<dbReference type="OrthoDB" id="14833at2759"/>
<dbReference type="AlphaFoldDB" id="A0A090MF08"/>
<feature type="region of interest" description="Disordered" evidence="3">
    <location>
        <begin position="9"/>
        <end position="85"/>
    </location>
</feature>
<evidence type="ECO:0000313" key="4">
    <source>
        <dbReference type="EMBL" id="CEG01587.1"/>
    </source>
</evidence>
<dbReference type="InParanoid" id="A0A090MF08"/>
<dbReference type="InterPro" id="IPR037239">
    <property type="entry name" value="OSBP_sf"/>
</dbReference>
<dbReference type="InterPro" id="IPR018494">
    <property type="entry name" value="Oxysterol-bd_CS"/>
</dbReference>
<evidence type="ECO:0000313" key="5">
    <source>
        <dbReference type="Proteomes" id="UP000009170"/>
    </source>
</evidence>
<dbReference type="SUPFAM" id="SSF144000">
    <property type="entry name" value="Oxysterol-binding protein-like"/>
    <property type="match status" value="1"/>
</dbReference>
<dbReference type="PANTHER" id="PTHR10972:SF102">
    <property type="entry name" value="OXYSTEROL-BINDING PROTEIN"/>
    <property type="match status" value="1"/>
</dbReference>
<evidence type="ECO:0000256" key="1">
    <source>
        <dbReference type="ARBA" id="ARBA00008842"/>
    </source>
</evidence>
<dbReference type="Gene3D" id="3.30.70.3490">
    <property type="match status" value="1"/>
</dbReference>
<organism evidence="4 5">
    <name type="scientific">Ostreococcus tauri</name>
    <name type="common">Marine green alga</name>
    <dbReference type="NCBI Taxonomy" id="70448"/>
    <lineage>
        <taxon>Eukaryota</taxon>
        <taxon>Viridiplantae</taxon>
        <taxon>Chlorophyta</taxon>
        <taxon>Mamiellophyceae</taxon>
        <taxon>Mamiellales</taxon>
        <taxon>Bathycoccaceae</taxon>
        <taxon>Ostreococcus</taxon>
    </lineage>
</organism>
<dbReference type="GO" id="GO:0032934">
    <property type="term" value="F:sterol binding"/>
    <property type="evidence" value="ECO:0007669"/>
    <property type="project" value="TreeGrafter"/>
</dbReference>
<comment type="caution">
    <text evidence="4">The sequence shown here is derived from an EMBL/GenBank/DDBJ whole genome shotgun (WGS) entry which is preliminary data.</text>
</comment>
<evidence type="ECO:0000256" key="2">
    <source>
        <dbReference type="RuleBase" id="RU003844"/>
    </source>
</evidence>
<dbReference type="Proteomes" id="UP000009170">
    <property type="component" value="Unassembled WGS sequence"/>
</dbReference>
<dbReference type="PANTHER" id="PTHR10972">
    <property type="entry name" value="OXYSTEROL-BINDING PROTEIN-RELATED"/>
    <property type="match status" value="1"/>
</dbReference>
<feature type="compositionally biased region" description="Low complexity" evidence="3">
    <location>
        <begin position="9"/>
        <end position="18"/>
    </location>
</feature>
<keyword evidence="5" id="KW-1185">Reference proteome</keyword>
<reference evidence="4 5" key="2">
    <citation type="journal article" date="2014" name="BMC Genomics">
        <title>An improved genome of the model marine alga Ostreococcus tauri unfolds by assessing Illumina de novo assemblies.</title>
        <authorList>
            <person name="Blanc-Mathieu R."/>
            <person name="Verhelst B."/>
            <person name="Derelle E."/>
            <person name="Rombauts S."/>
            <person name="Bouget F.Y."/>
            <person name="Carre I."/>
            <person name="Chateau A."/>
            <person name="Eyre-Walker A."/>
            <person name="Grimsley N."/>
            <person name="Moreau H."/>
            <person name="Piegu B."/>
            <person name="Rivals E."/>
            <person name="Schackwitz W."/>
            <person name="Van de Peer Y."/>
            <person name="Piganeau G."/>
        </authorList>
    </citation>
    <scope>NUCLEOTIDE SEQUENCE [LARGE SCALE GENOMIC DNA]</scope>
    <source>
        <strain evidence="5">OTTH 0595 / CCAP 157/2 / RCC745</strain>
    </source>
</reference>
<dbReference type="RefSeq" id="XP_022841049.1">
    <property type="nucleotide sequence ID" value="XM_022983653.1"/>
</dbReference>
<proteinExistence type="inferred from homology"/>